<proteinExistence type="predicted"/>
<dbReference type="PANTHER" id="PTHR10106">
    <property type="entry name" value="CYTOCHROME B561-RELATED"/>
    <property type="match status" value="1"/>
</dbReference>
<dbReference type="FunFam" id="1.20.120.1770:FF:000001">
    <property type="entry name" value="Cytochrome b reductase 1"/>
    <property type="match status" value="1"/>
</dbReference>
<evidence type="ECO:0000313" key="15">
    <source>
        <dbReference type="EMBL" id="KAF5939371.1"/>
    </source>
</evidence>
<dbReference type="SMART" id="SM00665">
    <property type="entry name" value="B561"/>
    <property type="match status" value="1"/>
</dbReference>
<evidence type="ECO:0000256" key="3">
    <source>
        <dbReference type="ARBA" id="ARBA00022448"/>
    </source>
</evidence>
<feature type="transmembrane region" description="Helical" evidence="13">
    <location>
        <begin position="87"/>
        <end position="105"/>
    </location>
</feature>
<feature type="domain" description="Cytochrome b561" evidence="14">
    <location>
        <begin position="19"/>
        <end position="213"/>
    </location>
</feature>
<dbReference type="PROSITE" id="PS50939">
    <property type="entry name" value="CYTOCHROME_B561"/>
    <property type="match status" value="1"/>
</dbReference>
<keyword evidence="3" id="KW-0813">Transport</keyword>
<evidence type="ECO:0000256" key="8">
    <source>
        <dbReference type="ARBA" id="ARBA00022989"/>
    </source>
</evidence>
<protein>
    <recommendedName>
        <fullName evidence="11">ascorbate ferrireductase (transmembrane)</fullName>
        <ecNumber evidence="11">7.2.1.3</ecNumber>
    </recommendedName>
</protein>
<evidence type="ECO:0000256" key="2">
    <source>
        <dbReference type="ARBA" id="ARBA00004141"/>
    </source>
</evidence>
<dbReference type="EC" id="7.2.1.3" evidence="11"/>
<sequence length="218" mass="25047">MDGYNQSRYLTPASRITVVAHLFGITALILLLVWLLHYRTGFDLDSSHPERVFNLHPFLMFFGFIFFAGEAAMAYKTIRASREVQKFCHMLFHLIAIVLGIVGIYTAFKFHNMQHISHMHSLHSWIGMITFCFFGLQWLFGFALFMFPKARPFTREMAMPWHISGGRALLYMAICTAETGLMQIEPLTSKFSLINFIGLFILFFGITVDLSIALGHYV</sequence>
<keyword evidence="4" id="KW-0349">Heme</keyword>
<evidence type="ECO:0000256" key="9">
    <source>
        <dbReference type="ARBA" id="ARBA00023004"/>
    </source>
</evidence>
<keyword evidence="6" id="KW-0479">Metal-binding</keyword>
<dbReference type="Pfam" id="PF03188">
    <property type="entry name" value="Cytochrom_B561"/>
    <property type="match status" value="1"/>
</dbReference>
<dbReference type="PANTHER" id="PTHR10106:SF15">
    <property type="entry name" value="TRANSMEMBRANE ASCORBATE FERRIREDUCTASE 3-RELATED"/>
    <property type="match status" value="1"/>
</dbReference>
<dbReference type="GO" id="GO:0016020">
    <property type="term" value="C:membrane"/>
    <property type="evidence" value="ECO:0007669"/>
    <property type="project" value="UniProtKB-SubCell"/>
</dbReference>
<evidence type="ECO:0000256" key="7">
    <source>
        <dbReference type="ARBA" id="ARBA00022982"/>
    </source>
</evidence>
<dbReference type="InterPro" id="IPR043205">
    <property type="entry name" value="CYB561/CYBRD1-like"/>
</dbReference>
<reference evidence="16" key="1">
    <citation type="journal article" date="2020" name="Nat. Commun.">
        <title>Genome assembly of wild tea tree DASZ reveals pedigree and selection history of tea varieties.</title>
        <authorList>
            <person name="Zhang W."/>
            <person name="Zhang Y."/>
            <person name="Qiu H."/>
            <person name="Guo Y."/>
            <person name="Wan H."/>
            <person name="Zhang X."/>
            <person name="Scossa F."/>
            <person name="Alseekh S."/>
            <person name="Zhang Q."/>
            <person name="Wang P."/>
            <person name="Xu L."/>
            <person name="Schmidt M.H."/>
            <person name="Jia X."/>
            <person name="Li D."/>
            <person name="Zhu A."/>
            <person name="Guo F."/>
            <person name="Chen W."/>
            <person name="Ni D."/>
            <person name="Usadel B."/>
            <person name="Fernie A.R."/>
            <person name="Wen W."/>
        </authorList>
    </citation>
    <scope>NUCLEOTIDE SEQUENCE [LARGE SCALE GENOMIC DNA]</scope>
    <source>
        <strain evidence="16">cv. G240</strain>
    </source>
</reference>
<feature type="transmembrane region" description="Helical" evidence="13">
    <location>
        <begin position="125"/>
        <end position="147"/>
    </location>
</feature>
<dbReference type="EMBL" id="JACBKZ010000011">
    <property type="protein sequence ID" value="KAF5939371.1"/>
    <property type="molecule type" value="Genomic_DNA"/>
</dbReference>
<evidence type="ECO:0000256" key="4">
    <source>
        <dbReference type="ARBA" id="ARBA00022617"/>
    </source>
</evidence>
<evidence type="ECO:0000256" key="5">
    <source>
        <dbReference type="ARBA" id="ARBA00022692"/>
    </source>
</evidence>
<feature type="transmembrane region" description="Helical" evidence="13">
    <location>
        <begin position="196"/>
        <end position="217"/>
    </location>
</feature>
<dbReference type="InterPro" id="IPR006593">
    <property type="entry name" value="Cyt_b561/ferric_Rdtase_TM"/>
</dbReference>
<dbReference type="GO" id="GO:0046872">
    <property type="term" value="F:metal ion binding"/>
    <property type="evidence" value="ECO:0007669"/>
    <property type="project" value="UniProtKB-KW"/>
</dbReference>
<gene>
    <name evidence="15" type="ORF">HYC85_023630</name>
</gene>
<organism evidence="15 16">
    <name type="scientific">Camellia sinensis</name>
    <name type="common">Tea plant</name>
    <name type="synonym">Thea sinensis</name>
    <dbReference type="NCBI Taxonomy" id="4442"/>
    <lineage>
        <taxon>Eukaryota</taxon>
        <taxon>Viridiplantae</taxon>
        <taxon>Streptophyta</taxon>
        <taxon>Embryophyta</taxon>
        <taxon>Tracheophyta</taxon>
        <taxon>Spermatophyta</taxon>
        <taxon>Magnoliopsida</taxon>
        <taxon>eudicotyledons</taxon>
        <taxon>Gunneridae</taxon>
        <taxon>Pentapetalae</taxon>
        <taxon>asterids</taxon>
        <taxon>Ericales</taxon>
        <taxon>Theaceae</taxon>
        <taxon>Camellia</taxon>
    </lineage>
</organism>
<reference evidence="15 16" key="2">
    <citation type="submission" date="2020-07" db="EMBL/GenBank/DDBJ databases">
        <title>Genome assembly of wild tea tree DASZ reveals pedigree and selection history of tea varieties.</title>
        <authorList>
            <person name="Zhang W."/>
        </authorList>
    </citation>
    <scope>NUCLEOTIDE SEQUENCE [LARGE SCALE GENOMIC DNA]</scope>
    <source>
        <strain evidence="16">cv. G240</strain>
        <tissue evidence="15">Leaf</tissue>
    </source>
</reference>
<comment type="subcellular location">
    <subcellularLocation>
        <location evidence="2">Membrane</location>
        <topology evidence="2">Multi-pass membrane protein</topology>
    </subcellularLocation>
</comment>
<dbReference type="Proteomes" id="UP000593564">
    <property type="component" value="Unassembled WGS sequence"/>
</dbReference>
<comment type="catalytic activity">
    <reaction evidence="12">
        <text>Fe(3+)(out) + L-ascorbate(in) = monodehydro-L-ascorbate radical(in) + Fe(2+)(out) + H(+)</text>
        <dbReference type="Rhea" id="RHEA:30403"/>
        <dbReference type="ChEBI" id="CHEBI:15378"/>
        <dbReference type="ChEBI" id="CHEBI:29033"/>
        <dbReference type="ChEBI" id="CHEBI:29034"/>
        <dbReference type="ChEBI" id="CHEBI:38290"/>
        <dbReference type="ChEBI" id="CHEBI:59513"/>
        <dbReference type="EC" id="7.2.1.3"/>
    </reaction>
</comment>
<keyword evidence="9" id="KW-0408">Iron</keyword>
<keyword evidence="10 13" id="KW-0472">Membrane</keyword>
<evidence type="ECO:0000256" key="1">
    <source>
        <dbReference type="ARBA" id="ARBA00001970"/>
    </source>
</evidence>
<dbReference type="GO" id="GO:0140571">
    <property type="term" value="F:transmembrane ascorbate ferrireductase activity"/>
    <property type="evidence" value="ECO:0007669"/>
    <property type="project" value="UniProtKB-EC"/>
</dbReference>
<feature type="transmembrane region" description="Helical" evidence="13">
    <location>
        <begin position="55"/>
        <end position="75"/>
    </location>
</feature>
<comment type="caution">
    <text evidence="15">The sequence shown here is derived from an EMBL/GenBank/DDBJ whole genome shotgun (WGS) entry which is preliminary data.</text>
</comment>
<keyword evidence="7" id="KW-0249">Electron transport</keyword>
<keyword evidence="16" id="KW-1185">Reference proteome</keyword>
<evidence type="ECO:0000256" key="11">
    <source>
        <dbReference type="ARBA" id="ARBA00024225"/>
    </source>
</evidence>
<evidence type="ECO:0000256" key="10">
    <source>
        <dbReference type="ARBA" id="ARBA00023136"/>
    </source>
</evidence>
<dbReference type="AlphaFoldDB" id="A0A7J7GHI0"/>
<evidence type="ECO:0000259" key="14">
    <source>
        <dbReference type="PROSITE" id="PS50939"/>
    </source>
</evidence>
<keyword evidence="8 13" id="KW-1133">Transmembrane helix</keyword>
<evidence type="ECO:0000313" key="16">
    <source>
        <dbReference type="Proteomes" id="UP000593564"/>
    </source>
</evidence>
<dbReference type="Gene3D" id="1.20.120.1770">
    <property type="match status" value="1"/>
</dbReference>
<accession>A0A7J7GHI0</accession>
<feature type="transmembrane region" description="Helical" evidence="13">
    <location>
        <begin position="12"/>
        <end position="35"/>
    </location>
</feature>
<evidence type="ECO:0000256" key="6">
    <source>
        <dbReference type="ARBA" id="ARBA00022723"/>
    </source>
</evidence>
<evidence type="ECO:0000256" key="12">
    <source>
        <dbReference type="ARBA" id="ARBA00051575"/>
    </source>
</evidence>
<name>A0A7J7GHI0_CAMSI</name>
<keyword evidence="5 13" id="KW-0812">Transmembrane</keyword>
<evidence type="ECO:0000256" key="13">
    <source>
        <dbReference type="SAM" id="Phobius"/>
    </source>
</evidence>
<comment type="cofactor">
    <cofactor evidence="1">
        <name>heme b</name>
        <dbReference type="ChEBI" id="CHEBI:60344"/>
    </cofactor>
</comment>